<reference evidence="1 2" key="1">
    <citation type="submission" date="2020-05" db="EMBL/GenBank/DDBJ databases">
        <title>Complete genome sequence of Hymenobacter sp. TS19 in Coasted Sand Dune.</title>
        <authorList>
            <person name="Lee J.-H."/>
            <person name="Jung J.-H."/>
            <person name="Jeong S."/>
            <person name="Zhao L."/>
            <person name="Kim M.-K."/>
            <person name="Seo H.-S."/>
            <person name="Lim S."/>
        </authorList>
    </citation>
    <scope>NUCLEOTIDE SEQUENCE [LARGE SCALE GENOMIC DNA]</scope>
    <source>
        <strain evidence="1 2">TS19</strain>
    </source>
</reference>
<dbReference type="InterPro" id="IPR038360">
    <property type="entry name" value="DUF4844_sf"/>
</dbReference>
<keyword evidence="2" id="KW-1185">Reference proteome</keyword>
<dbReference type="InterPro" id="IPR032301">
    <property type="entry name" value="DUF4844"/>
</dbReference>
<evidence type="ECO:0000313" key="2">
    <source>
        <dbReference type="Proteomes" id="UP000501623"/>
    </source>
</evidence>
<gene>
    <name evidence="1" type="ORF">HMJ29_11935</name>
</gene>
<dbReference type="Proteomes" id="UP000501623">
    <property type="component" value="Chromosome"/>
</dbReference>
<dbReference type="EMBL" id="CP053538">
    <property type="protein sequence ID" value="QJX47612.1"/>
    <property type="molecule type" value="Genomic_DNA"/>
</dbReference>
<dbReference type="AlphaFoldDB" id="A0A6M6BI08"/>
<name>A0A6M6BI08_9BACT</name>
<dbReference type="Pfam" id="PF16133">
    <property type="entry name" value="DUF4844"/>
    <property type="match status" value="1"/>
</dbReference>
<evidence type="ECO:0000313" key="1">
    <source>
        <dbReference type="EMBL" id="QJX47612.1"/>
    </source>
</evidence>
<proteinExistence type="predicted"/>
<dbReference type="Gene3D" id="1.20.1480.40">
    <property type="entry name" value="Uncharacterised protein PF16133, DUF4844"/>
    <property type="match status" value="1"/>
</dbReference>
<dbReference type="RefSeq" id="WP_171591707.1">
    <property type="nucleotide sequence ID" value="NZ_CP053538.1"/>
</dbReference>
<protein>
    <submittedName>
        <fullName evidence="1">DUF4844 domain-containing protein</fullName>
    </submittedName>
</protein>
<sequence length="147" mass="17148">MWRIIRAECWLLISIMMLVSCETQTNGQDRSATITKLEAFRKKKKFVDDTHPRLSHATLRPALNRKLNRVANDFERLVQQPTVTPQEYQAAIATGLRQFDDLYLDLDTEDREWICLYFEELMDIVGLESSGGHLNKFMYGLNLPDRP</sequence>
<dbReference type="PROSITE" id="PS51257">
    <property type="entry name" value="PROKAR_LIPOPROTEIN"/>
    <property type="match status" value="1"/>
</dbReference>
<accession>A0A6M6BI08</accession>
<dbReference type="KEGG" id="hts:HMJ29_11935"/>
<organism evidence="1 2">
    <name type="scientific">Hymenobacter taeanensis</name>
    <dbReference type="NCBI Taxonomy" id="2735321"/>
    <lineage>
        <taxon>Bacteria</taxon>
        <taxon>Pseudomonadati</taxon>
        <taxon>Bacteroidota</taxon>
        <taxon>Cytophagia</taxon>
        <taxon>Cytophagales</taxon>
        <taxon>Hymenobacteraceae</taxon>
        <taxon>Hymenobacter</taxon>
    </lineage>
</organism>